<sequence length="87" mass="9122">MAKVASLVLATVTAPYGAKLSAHELAALIADPSSATNFSAAAFSFFSEVDPALQREFVEKMGIDVGRVRAVARQFSQLSGYTLALAT</sequence>
<evidence type="ECO:0000313" key="2">
    <source>
        <dbReference type="Proteomes" id="UP000590524"/>
    </source>
</evidence>
<dbReference type="EMBL" id="JACIEU010000035">
    <property type="protein sequence ID" value="MBB4151344.1"/>
    <property type="molecule type" value="Genomic_DNA"/>
</dbReference>
<reference evidence="1 2" key="1">
    <citation type="submission" date="2020-08" db="EMBL/GenBank/DDBJ databases">
        <title>Genomic Encyclopedia of Type Strains, Phase IV (KMG-IV): sequencing the most valuable type-strain genomes for metagenomic binning, comparative biology and taxonomic classification.</title>
        <authorList>
            <person name="Goeker M."/>
        </authorList>
    </citation>
    <scope>NUCLEOTIDE SEQUENCE [LARGE SCALE GENOMIC DNA]</scope>
    <source>
        <strain evidence="1 2">DSM 19371</strain>
    </source>
</reference>
<proteinExistence type="predicted"/>
<comment type="caution">
    <text evidence="1">The sequence shown here is derived from an EMBL/GenBank/DDBJ whole genome shotgun (WGS) entry which is preliminary data.</text>
</comment>
<gene>
    <name evidence="1" type="ORF">GGQ90_005156</name>
</gene>
<organism evidence="1 2">
    <name type="scientific">Sphingobium scionense</name>
    <dbReference type="NCBI Taxonomy" id="1404341"/>
    <lineage>
        <taxon>Bacteria</taxon>
        <taxon>Pseudomonadati</taxon>
        <taxon>Pseudomonadota</taxon>
        <taxon>Alphaproteobacteria</taxon>
        <taxon>Sphingomonadales</taxon>
        <taxon>Sphingomonadaceae</taxon>
        <taxon>Sphingobium</taxon>
    </lineage>
</organism>
<accession>A0A7W6LVU3</accession>
<evidence type="ECO:0000313" key="1">
    <source>
        <dbReference type="EMBL" id="MBB4151344.1"/>
    </source>
</evidence>
<dbReference type="AlphaFoldDB" id="A0A7W6LVU3"/>
<dbReference type="RefSeq" id="WP_066769773.1">
    <property type="nucleotide sequence ID" value="NZ_JACIEU010000035.1"/>
</dbReference>
<protein>
    <submittedName>
        <fullName evidence="1">Uncharacterized protein</fullName>
    </submittedName>
</protein>
<keyword evidence="2" id="KW-1185">Reference proteome</keyword>
<name>A0A7W6LVU3_9SPHN</name>
<dbReference type="Proteomes" id="UP000590524">
    <property type="component" value="Unassembled WGS sequence"/>
</dbReference>